<dbReference type="SUPFAM" id="SSF51445">
    <property type="entry name" value="(Trans)glycosidases"/>
    <property type="match status" value="1"/>
</dbReference>
<organism evidence="6 7">
    <name type="scientific">Sphingomonas aerophila</name>
    <dbReference type="NCBI Taxonomy" id="1344948"/>
    <lineage>
        <taxon>Bacteria</taxon>
        <taxon>Pseudomonadati</taxon>
        <taxon>Pseudomonadota</taxon>
        <taxon>Alphaproteobacteria</taxon>
        <taxon>Sphingomonadales</taxon>
        <taxon>Sphingomonadaceae</taxon>
        <taxon>Sphingomonas</taxon>
    </lineage>
</organism>
<evidence type="ECO:0000256" key="3">
    <source>
        <dbReference type="ARBA" id="ARBA00022801"/>
    </source>
</evidence>
<evidence type="ECO:0000256" key="1">
    <source>
        <dbReference type="ARBA" id="ARBA00001678"/>
    </source>
</evidence>
<dbReference type="GO" id="GO:0016985">
    <property type="term" value="F:mannan endo-1,4-beta-mannosidase activity"/>
    <property type="evidence" value="ECO:0007669"/>
    <property type="project" value="UniProtKB-EC"/>
</dbReference>
<protein>
    <recommendedName>
        <fullName evidence="2">mannan endo-1,4-beta-mannosidase</fullName>
        <ecNumber evidence="2">3.2.1.78</ecNumber>
    </recommendedName>
</protein>
<dbReference type="Proteomes" id="UP000546200">
    <property type="component" value="Unassembled WGS sequence"/>
</dbReference>
<evidence type="ECO:0000259" key="5">
    <source>
        <dbReference type="Pfam" id="PF26410"/>
    </source>
</evidence>
<dbReference type="RefSeq" id="WP_221234531.1">
    <property type="nucleotide sequence ID" value="NZ_JACIJK010000002.1"/>
</dbReference>
<evidence type="ECO:0000256" key="4">
    <source>
        <dbReference type="ARBA" id="ARBA00023295"/>
    </source>
</evidence>
<dbReference type="PANTHER" id="PTHR31451">
    <property type="match status" value="1"/>
</dbReference>
<accession>A0A7W9BB89</accession>
<comment type="caution">
    <text evidence="6">The sequence shown here is derived from an EMBL/GenBank/DDBJ whole genome shotgun (WGS) entry which is preliminary data.</text>
</comment>
<dbReference type="InterPro" id="IPR017853">
    <property type="entry name" value="GH"/>
</dbReference>
<keyword evidence="3 6" id="KW-0378">Hydrolase</keyword>
<proteinExistence type="predicted"/>
<dbReference type="InterPro" id="IPR001547">
    <property type="entry name" value="Glyco_hydro_5"/>
</dbReference>
<dbReference type="EC" id="3.2.1.78" evidence="2"/>
<dbReference type="Pfam" id="PF26410">
    <property type="entry name" value="GH5_mannosidase"/>
    <property type="match status" value="1"/>
</dbReference>
<dbReference type="PANTHER" id="PTHR31451:SF40">
    <property type="entry name" value="GLYCOSIDE HYDROLASE FAMILY 5 DOMAIN-CONTAINING PROTEIN"/>
    <property type="match status" value="1"/>
</dbReference>
<evidence type="ECO:0000313" key="6">
    <source>
        <dbReference type="EMBL" id="MBB5714045.1"/>
    </source>
</evidence>
<evidence type="ECO:0000256" key="2">
    <source>
        <dbReference type="ARBA" id="ARBA00012706"/>
    </source>
</evidence>
<keyword evidence="7" id="KW-1185">Reference proteome</keyword>
<comment type="catalytic activity">
    <reaction evidence="1">
        <text>Random hydrolysis of (1-&gt;4)-beta-D-mannosidic linkages in mannans, galactomannans and glucomannans.</text>
        <dbReference type="EC" id="3.2.1.78"/>
    </reaction>
</comment>
<dbReference type="Gene3D" id="3.20.20.80">
    <property type="entry name" value="Glycosidases"/>
    <property type="match status" value="1"/>
</dbReference>
<dbReference type="EMBL" id="JACIJK010000002">
    <property type="protein sequence ID" value="MBB5714045.1"/>
    <property type="molecule type" value="Genomic_DNA"/>
</dbReference>
<gene>
    <name evidence="6" type="ORF">FHS94_000868</name>
</gene>
<dbReference type="InterPro" id="IPR045053">
    <property type="entry name" value="MAN-like"/>
</dbReference>
<dbReference type="AlphaFoldDB" id="A0A7W9BB89"/>
<evidence type="ECO:0000313" key="7">
    <source>
        <dbReference type="Proteomes" id="UP000546200"/>
    </source>
</evidence>
<name>A0A7W9BB89_9SPHN</name>
<sequence>MIDRRACIGAGLALAASDALPAEAKSRKGIVGRQGTRLVVAGRRYRFVGANMWSGAYLGADGPFGNRDRLRRELDALVATGVTNLRLLASAEEGPLKNSVRPAFRTAAKSYDPTLLAGLDYCLAEMGQRGIKGVLYLTNFWEWSGGMMTYLSYVNGGQYIDMNDPAHPWPEFADRTSAFYSTPAAVALYHDYVRSVVGRTNTITGQRYADDPAIMAWQLANEARPGGSEAVGRRNLPAFTAWVRGTARLIKSIDPNHLVSTGSEGLKGSLEDAAIYTQVHQAPEIDYCTAHVWPLNWTWVDDKDLAGTEKAGAAKVADYLDSHVALARQIGKPLVIEEFGFPRDVGYSPSASTAFRDRYYQQIYAAVMAGTGPNGPVAGSNFWGWGGEGRAEHPDFRFQRGDHSYLGDPPHEPQGWYSVFDTDNSTRAIIRDHAAALARLT</sequence>
<feature type="domain" description="Glycoside hydrolase family 5" evidence="5">
    <location>
        <begin position="31"/>
        <end position="440"/>
    </location>
</feature>
<reference evidence="6 7" key="1">
    <citation type="submission" date="2020-08" db="EMBL/GenBank/DDBJ databases">
        <title>Genomic Encyclopedia of Type Strains, Phase IV (KMG-IV): sequencing the most valuable type-strain genomes for metagenomic binning, comparative biology and taxonomic classification.</title>
        <authorList>
            <person name="Goeker M."/>
        </authorList>
    </citation>
    <scope>NUCLEOTIDE SEQUENCE [LARGE SCALE GENOMIC DNA]</scope>
    <source>
        <strain evidence="6 7">DSM 100044</strain>
    </source>
</reference>
<keyword evidence="4 6" id="KW-0326">Glycosidase</keyword>